<keyword evidence="1" id="KW-0378">Hydrolase</keyword>
<dbReference type="InterPro" id="IPR029058">
    <property type="entry name" value="AB_hydrolase_fold"/>
</dbReference>
<dbReference type="GO" id="GO:0016787">
    <property type="term" value="F:hydrolase activity"/>
    <property type="evidence" value="ECO:0007669"/>
    <property type="project" value="UniProtKB-KW"/>
</dbReference>
<name>A0AA36J2B3_9DINO</name>
<dbReference type="AlphaFoldDB" id="A0AA36J2B3"/>
<dbReference type="PANTHER" id="PTHR48081">
    <property type="entry name" value="AB HYDROLASE SUPERFAMILY PROTEIN C4A8.06C"/>
    <property type="match status" value="1"/>
</dbReference>
<reference evidence="3" key="1">
    <citation type="submission" date="2023-08" db="EMBL/GenBank/DDBJ databases">
        <authorList>
            <person name="Chen Y."/>
            <person name="Shah S."/>
            <person name="Dougan E. K."/>
            <person name="Thang M."/>
            <person name="Chan C."/>
        </authorList>
    </citation>
    <scope>NUCLEOTIDE SEQUENCE</scope>
</reference>
<organism evidence="3 4">
    <name type="scientific">Effrenium voratum</name>
    <dbReference type="NCBI Taxonomy" id="2562239"/>
    <lineage>
        <taxon>Eukaryota</taxon>
        <taxon>Sar</taxon>
        <taxon>Alveolata</taxon>
        <taxon>Dinophyceae</taxon>
        <taxon>Suessiales</taxon>
        <taxon>Symbiodiniaceae</taxon>
        <taxon>Effrenium</taxon>
    </lineage>
</organism>
<evidence type="ECO:0000256" key="1">
    <source>
        <dbReference type="ARBA" id="ARBA00022801"/>
    </source>
</evidence>
<dbReference type="Proteomes" id="UP001178507">
    <property type="component" value="Unassembled WGS sequence"/>
</dbReference>
<dbReference type="EMBL" id="CAUJNA010003260">
    <property type="protein sequence ID" value="CAJ1397213.1"/>
    <property type="molecule type" value="Genomic_DNA"/>
</dbReference>
<keyword evidence="4" id="KW-1185">Reference proteome</keyword>
<dbReference type="Gene3D" id="3.40.50.1820">
    <property type="entry name" value="alpha/beta hydrolase"/>
    <property type="match status" value="1"/>
</dbReference>
<evidence type="ECO:0000313" key="3">
    <source>
        <dbReference type="EMBL" id="CAJ1397213.1"/>
    </source>
</evidence>
<protein>
    <recommendedName>
        <fullName evidence="2">Alpha/beta hydrolase fold-3 domain-containing protein</fullName>
    </recommendedName>
</protein>
<dbReference type="PANTHER" id="PTHR48081:SF8">
    <property type="entry name" value="ALPHA_BETA HYDROLASE FOLD-3 DOMAIN-CONTAINING PROTEIN-RELATED"/>
    <property type="match status" value="1"/>
</dbReference>
<gene>
    <name evidence="3" type="ORF">EVOR1521_LOCUS21276</name>
</gene>
<dbReference type="InterPro" id="IPR050300">
    <property type="entry name" value="GDXG_lipolytic_enzyme"/>
</dbReference>
<evidence type="ECO:0000313" key="4">
    <source>
        <dbReference type="Proteomes" id="UP001178507"/>
    </source>
</evidence>
<dbReference type="SUPFAM" id="SSF53474">
    <property type="entry name" value="alpha/beta-Hydrolases"/>
    <property type="match status" value="1"/>
</dbReference>
<sequence length="321" mass="34520">MASKNPFDPALFDENAVSTETKAINSALVELLEKSDDNWDIGVAEARARRDRGEGPFPLVPKSERAITRTIPGKGGDVELRIIAPENPKGVYLHFHGGGWVFGSADGQDPMLERIADNCGLACVSVEYRLAPEHPYPAGPDDCETAAAWLVAHAKDEFGTDVLTVGGESAGAHLAAVTLLRMRDRHGFTNFAGANLVFGAFDLRWTPSARAFGDEPYLILRTHDLHKFDECFIPKGADTSDPDISPLFADLKDMPPALFSVGTADALLDDSLFMHARWAAAGNDAELAIYPGGAHGFVAFPGELAASAVKRMDAFLNQVTK</sequence>
<feature type="domain" description="Alpha/beta hydrolase fold-3" evidence="2">
    <location>
        <begin position="93"/>
        <end position="298"/>
    </location>
</feature>
<accession>A0AA36J2B3</accession>
<evidence type="ECO:0000259" key="2">
    <source>
        <dbReference type="Pfam" id="PF07859"/>
    </source>
</evidence>
<proteinExistence type="predicted"/>
<dbReference type="Pfam" id="PF07859">
    <property type="entry name" value="Abhydrolase_3"/>
    <property type="match status" value="1"/>
</dbReference>
<comment type="caution">
    <text evidence="3">The sequence shown here is derived from an EMBL/GenBank/DDBJ whole genome shotgun (WGS) entry which is preliminary data.</text>
</comment>
<dbReference type="InterPro" id="IPR013094">
    <property type="entry name" value="AB_hydrolase_3"/>
</dbReference>